<dbReference type="Proteomes" id="UP001234178">
    <property type="component" value="Unassembled WGS sequence"/>
</dbReference>
<dbReference type="Gene3D" id="3.40.720.10">
    <property type="entry name" value="Alkaline Phosphatase, subunit A"/>
    <property type="match status" value="1"/>
</dbReference>
<dbReference type="InterPro" id="IPR017850">
    <property type="entry name" value="Alkaline_phosphatase_core_sf"/>
</dbReference>
<dbReference type="Gene3D" id="3.40.570.10">
    <property type="entry name" value="Extracellular Endonuclease, subunit A"/>
    <property type="match status" value="1"/>
</dbReference>
<keyword evidence="1" id="KW-0378">Hydrolase</keyword>
<dbReference type="PANTHER" id="PTHR10151">
    <property type="entry name" value="ECTONUCLEOTIDE PYROPHOSPHATASE/PHOSPHODIESTERASE"/>
    <property type="match status" value="1"/>
</dbReference>
<dbReference type="PANTHER" id="PTHR10151:SF114">
    <property type="entry name" value="ECTONUCLEOTIDE PYROPHOSPHATASE_PHOSPHODIESTERASE C27A7.3"/>
    <property type="match status" value="1"/>
</dbReference>
<reference evidence="5 6" key="1">
    <citation type="journal article" date="2023" name="Nucleic Acids Res.">
        <title>The hologenome of Daphnia magna reveals possible DNA methylation and microbiome-mediated evolution of the host genome.</title>
        <authorList>
            <person name="Chaturvedi A."/>
            <person name="Li X."/>
            <person name="Dhandapani V."/>
            <person name="Marshall H."/>
            <person name="Kissane S."/>
            <person name="Cuenca-Cambronero M."/>
            <person name="Asole G."/>
            <person name="Calvet F."/>
            <person name="Ruiz-Romero M."/>
            <person name="Marangio P."/>
            <person name="Guigo R."/>
            <person name="Rago D."/>
            <person name="Mirbahai L."/>
            <person name="Eastwood N."/>
            <person name="Colbourne J.K."/>
            <person name="Zhou J."/>
            <person name="Mallon E."/>
            <person name="Orsini L."/>
        </authorList>
    </citation>
    <scope>NUCLEOTIDE SEQUENCE [LARGE SCALE GENOMIC DNA]</scope>
    <source>
        <strain evidence="5">LRV0_1</strain>
    </source>
</reference>
<organism evidence="5 6">
    <name type="scientific">Daphnia magna</name>
    <dbReference type="NCBI Taxonomy" id="35525"/>
    <lineage>
        <taxon>Eukaryota</taxon>
        <taxon>Metazoa</taxon>
        <taxon>Ecdysozoa</taxon>
        <taxon>Arthropoda</taxon>
        <taxon>Crustacea</taxon>
        <taxon>Branchiopoda</taxon>
        <taxon>Diplostraca</taxon>
        <taxon>Cladocera</taxon>
        <taxon>Anomopoda</taxon>
        <taxon>Daphniidae</taxon>
        <taxon>Daphnia</taxon>
    </lineage>
</organism>
<dbReference type="Pfam" id="PF01663">
    <property type="entry name" value="Phosphodiest"/>
    <property type="match status" value="1"/>
</dbReference>
<sequence length="741" mass="82811">MKCFLLIFLVVSTFGGLSGRSMHRAQKRQVDECAALNPTPEECSAYWAGEKPPLLVVSLDGFRPDYLQRTVNVGGVEEPAALLLNRLSRCGVFAPTGMTPVFPSLTFPNHYSIVTGLYPESHGIVANSFYDPDLNASFSLSSSQQTNPVWWIGDPLWYDVKRQGKISATCFWPGSDQTDPVREPNYWLQYDDTVTYSERMRQVFDWLILPVSQRPNFLTVYLDEPDHTGHGESPDSPLVADQVRIVDQELQVLFDNMEQAGILGCVDLIVLADHGMAPSPPGEKFLIMNEYVPNILNDARIYDGVFPTIRPKLDTEEEHDRIAGGLQCQDENMRVYNKWDFPRRHHYANTNRIPNILVDMTVSWRAYAKSEWILPGNHGWDNLNSEMQAMFVAHGPSFKKNTEVRPFHNIDLYNLMCAMIGVDPSPNNGTWGALHHMLVSPPIDPSPEPLNPISKLPFPADEETYNAHLTRQKCNLLIGSNTQSIDSTLNLTEEIANATLQMHAPWGTPQTKDTTQIKAVISSDYVAAFDVVSGLPSWTSYTINQPRLATVQPQWRLDVRLEATHASICDRFPDGIDSTWSAVPLFPFGTPSNSADVAVDTNAIEISKPFETYWNEFHAMLNRSVESNGETNVIVGPVRDSPSSGLFFIVSTCRSVGVALAECSIDQLDMQSFIMPTNVRYSRDCIKFTAFFNAHLASLPDVEHLTGIRFFPSLSYGDKADILSRTPLASTLLVNPDPSTL</sequence>
<keyword evidence="2" id="KW-0325">Glycoprotein</keyword>
<dbReference type="InterPro" id="IPR002591">
    <property type="entry name" value="Phosphodiest/P_Trfase"/>
</dbReference>
<gene>
    <name evidence="5" type="ORF">OUZ56_007633</name>
</gene>
<proteinExistence type="predicted"/>
<evidence type="ECO:0000256" key="2">
    <source>
        <dbReference type="ARBA" id="ARBA00023180"/>
    </source>
</evidence>
<feature type="signal peptide" evidence="3">
    <location>
        <begin position="1"/>
        <end position="19"/>
    </location>
</feature>
<evidence type="ECO:0000313" key="6">
    <source>
        <dbReference type="Proteomes" id="UP001234178"/>
    </source>
</evidence>
<dbReference type="SUPFAM" id="SSF53649">
    <property type="entry name" value="Alkaline phosphatase-like"/>
    <property type="match status" value="1"/>
</dbReference>
<evidence type="ECO:0000256" key="3">
    <source>
        <dbReference type="SAM" id="SignalP"/>
    </source>
</evidence>
<comment type="caution">
    <text evidence="5">The sequence shown here is derived from an EMBL/GenBank/DDBJ whole genome shotgun (WGS) entry which is preliminary data.</text>
</comment>
<keyword evidence="6" id="KW-1185">Reference proteome</keyword>
<dbReference type="EMBL" id="JAOYFB010000037">
    <property type="protein sequence ID" value="KAK4022152.1"/>
    <property type="molecule type" value="Genomic_DNA"/>
</dbReference>
<evidence type="ECO:0000256" key="1">
    <source>
        <dbReference type="ARBA" id="ARBA00022801"/>
    </source>
</evidence>
<dbReference type="Gene3D" id="3.30.1360.180">
    <property type="match status" value="1"/>
</dbReference>
<dbReference type="InterPro" id="IPR020821">
    <property type="entry name" value="ENPP1-3/EXOG-like_nuc-like"/>
</dbReference>
<feature type="chain" id="PRO_5045357344" description="ENPP1-3/EXOG-like endonuclease/phosphodiesterase domain-containing protein" evidence="3">
    <location>
        <begin position="20"/>
        <end position="741"/>
    </location>
</feature>
<accession>A0ABR0AAI3</accession>
<name>A0ABR0AAI3_9CRUS</name>
<evidence type="ECO:0000259" key="4">
    <source>
        <dbReference type="SMART" id="SM00477"/>
    </source>
</evidence>
<feature type="domain" description="ENPP1-3/EXOG-like endonuclease/phosphodiesterase" evidence="4">
    <location>
        <begin position="522"/>
        <end position="717"/>
    </location>
</feature>
<dbReference type="InterPro" id="IPR044929">
    <property type="entry name" value="DNA/RNA_non-sp_Endonuclease_sf"/>
</dbReference>
<keyword evidence="3" id="KW-0732">Signal</keyword>
<dbReference type="SMART" id="SM00477">
    <property type="entry name" value="NUC"/>
    <property type="match status" value="1"/>
</dbReference>
<dbReference type="CDD" id="cd16018">
    <property type="entry name" value="Enpp"/>
    <property type="match status" value="1"/>
</dbReference>
<evidence type="ECO:0000313" key="5">
    <source>
        <dbReference type="EMBL" id="KAK4022152.1"/>
    </source>
</evidence>
<dbReference type="InterPro" id="IPR044925">
    <property type="entry name" value="His-Me_finger_sf"/>
</dbReference>
<dbReference type="SUPFAM" id="SSF54060">
    <property type="entry name" value="His-Me finger endonucleases"/>
    <property type="match status" value="1"/>
</dbReference>
<protein>
    <recommendedName>
        <fullName evidence="4">ENPP1-3/EXOG-like endonuclease/phosphodiesterase domain-containing protein</fullName>
    </recommendedName>
</protein>